<comment type="caution">
    <text evidence="3">The sequence shown here is derived from an EMBL/GenBank/DDBJ whole genome shotgun (WGS) entry which is preliminary data.</text>
</comment>
<gene>
    <name evidence="3" type="ORF">MUB46_00970</name>
</gene>
<sequence length="193" mass="21713">MLQRTPAARRGENPRASSRKLARTVAPTGRERTFLEDELIVTKTDLKGRITYANDVFLRLSAMTEEEALGAPHSVIRHPDMPRAIFWLLWETLQSGKEIFAYVVNLAMDGDHYWVFAHVTPSFGPDGSIIGYHSSRRTPDRSVLPIISGVYADLKAEENRHESRALGLEASVGLLQAQLKEKGMPYDEFVFSL</sequence>
<feature type="domain" description="PAS fold-3" evidence="2">
    <location>
        <begin position="51"/>
        <end position="132"/>
    </location>
</feature>
<name>A0AAW5QQS1_9HYPH</name>
<organism evidence="3 4">
    <name type="scientific">Microbaculum marinisediminis</name>
    <dbReference type="NCBI Taxonomy" id="2931392"/>
    <lineage>
        <taxon>Bacteria</taxon>
        <taxon>Pseudomonadati</taxon>
        <taxon>Pseudomonadota</taxon>
        <taxon>Alphaproteobacteria</taxon>
        <taxon>Hyphomicrobiales</taxon>
        <taxon>Tepidamorphaceae</taxon>
        <taxon>Microbaculum</taxon>
    </lineage>
</organism>
<evidence type="ECO:0000313" key="4">
    <source>
        <dbReference type="Proteomes" id="UP001320898"/>
    </source>
</evidence>
<evidence type="ECO:0000313" key="3">
    <source>
        <dbReference type="EMBL" id="MCT8970421.1"/>
    </source>
</evidence>
<dbReference type="RefSeq" id="WP_261613988.1">
    <property type="nucleotide sequence ID" value="NZ_JALIDZ010000001.1"/>
</dbReference>
<dbReference type="EMBL" id="JALIDZ010000001">
    <property type="protein sequence ID" value="MCT8970421.1"/>
    <property type="molecule type" value="Genomic_DNA"/>
</dbReference>
<dbReference type="SUPFAM" id="SSF55785">
    <property type="entry name" value="PYP-like sensor domain (PAS domain)"/>
    <property type="match status" value="1"/>
</dbReference>
<dbReference type="InterPro" id="IPR000014">
    <property type="entry name" value="PAS"/>
</dbReference>
<accession>A0AAW5QQS1</accession>
<dbReference type="CDD" id="cd00130">
    <property type="entry name" value="PAS"/>
    <property type="match status" value="1"/>
</dbReference>
<evidence type="ECO:0000256" key="1">
    <source>
        <dbReference type="SAM" id="MobiDB-lite"/>
    </source>
</evidence>
<feature type="region of interest" description="Disordered" evidence="1">
    <location>
        <begin position="1"/>
        <end position="25"/>
    </location>
</feature>
<keyword evidence="4" id="KW-1185">Reference proteome</keyword>
<dbReference type="InterPro" id="IPR035965">
    <property type="entry name" value="PAS-like_dom_sf"/>
</dbReference>
<reference evidence="3 4" key="1">
    <citation type="submission" date="2022-04" db="EMBL/GenBank/DDBJ databases">
        <authorList>
            <person name="Ye Y.-Q."/>
            <person name="Du Z.-J."/>
        </authorList>
    </citation>
    <scope>NUCLEOTIDE SEQUENCE [LARGE SCALE GENOMIC DNA]</scope>
    <source>
        <strain evidence="3 4">A6E488</strain>
    </source>
</reference>
<dbReference type="AlphaFoldDB" id="A0AAW5QQS1"/>
<dbReference type="Pfam" id="PF08447">
    <property type="entry name" value="PAS_3"/>
    <property type="match status" value="1"/>
</dbReference>
<dbReference type="Gene3D" id="3.30.450.20">
    <property type="entry name" value="PAS domain"/>
    <property type="match status" value="1"/>
</dbReference>
<protein>
    <submittedName>
        <fullName evidence="3">PAS domain-containing protein</fullName>
    </submittedName>
</protein>
<proteinExistence type="predicted"/>
<evidence type="ECO:0000259" key="2">
    <source>
        <dbReference type="Pfam" id="PF08447"/>
    </source>
</evidence>
<dbReference type="InterPro" id="IPR013655">
    <property type="entry name" value="PAS_fold_3"/>
</dbReference>
<dbReference type="NCBIfam" id="TIGR00229">
    <property type="entry name" value="sensory_box"/>
    <property type="match status" value="1"/>
</dbReference>
<dbReference type="Proteomes" id="UP001320898">
    <property type="component" value="Unassembled WGS sequence"/>
</dbReference>